<sequence length="197" mass="21820">MKLFKLIASKAGKVVFDDRIEAENPRTAREQMKSLLGLQSLTGVVYSITEIPVELIREIVATKVLEVIGSRRSGCSSIDVSKIVGDAANVAVADRLRPIEQRLAALEGRQTAASTNGTHSPSSRRFDAFQRDSTRSREADTPATNGRSAEPETPLPAMTDWRAVKRFYKHCRSPKQTAAHFDLSINTVKARVRREGW</sequence>
<keyword evidence="3" id="KW-1185">Reference proteome</keyword>
<dbReference type="RefSeq" id="WP_006978657.1">
    <property type="nucleotide sequence ID" value="NZ_ABVL01000003.1"/>
</dbReference>
<evidence type="ECO:0000313" key="3">
    <source>
        <dbReference type="Proteomes" id="UP000005824"/>
    </source>
</evidence>
<dbReference type="EMBL" id="ABVL01000003">
    <property type="protein sequence ID" value="EDY21038.1"/>
    <property type="molecule type" value="Genomic_DNA"/>
</dbReference>
<dbReference type="InParanoid" id="B4CXP0"/>
<evidence type="ECO:0000313" key="2">
    <source>
        <dbReference type="EMBL" id="EDY21038.1"/>
    </source>
</evidence>
<dbReference type="STRING" id="497964.CfE428DRAFT_1331"/>
<gene>
    <name evidence="2" type="ORF">CfE428DRAFT_1331</name>
</gene>
<protein>
    <submittedName>
        <fullName evidence="2">Uncharacterized protein</fullName>
    </submittedName>
</protein>
<organism evidence="2 3">
    <name type="scientific">Chthoniobacter flavus Ellin428</name>
    <dbReference type="NCBI Taxonomy" id="497964"/>
    <lineage>
        <taxon>Bacteria</taxon>
        <taxon>Pseudomonadati</taxon>
        <taxon>Verrucomicrobiota</taxon>
        <taxon>Spartobacteria</taxon>
        <taxon>Chthoniobacterales</taxon>
        <taxon>Chthoniobacteraceae</taxon>
        <taxon>Chthoniobacter</taxon>
    </lineage>
</organism>
<evidence type="ECO:0000256" key="1">
    <source>
        <dbReference type="SAM" id="MobiDB-lite"/>
    </source>
</evidence>
<feature type="compositionally biased region" description="Basic and acidic residues" evidence="1">
    <location>
        <begin position="124"/>
        <end position="140"/>
    </location>
</feature>
<feature type="region of interest" description="Disordered" evidence="1">
    <location>
        <begin position="109"/>
        <end position="156"/>
    </location>
</feature>
<feature type="compositionally biased region" description="Polar residues" evidence="1">
    <location>
        <begin position="111"/>
        <end position="123"/>
    </location>
</feature>
<proteinExistence type="predicted"/>
<comment type="caution">
    <text evidence="2">The sequence shown here is derived from an EMBL/GenBank/DDBJ whole genome shotgun (WGS) entry which is preliminary data.</text>
</comment>
<dbReference type="AlphaFoldDB" id="B4CXP0"/>
<name>B4CXP0_9BACT</name>
<reference evidence="2 3" key="1">
    <citation type="journal article" date="2011" name="J. Bacteriol.">
        <title>Genome sequence of Chthoniobacter flavus Ellin428, an aerobic heterotrophic soil bacterium.</title>
        <authorList>
            <person name="Kant R."/>
            <person name="van Passel M.W."/>
            <person name="Palva A."/>
            <person name="Lucas S."/>
            <person name="Lapidus A."/>
            <person name="Glavina Del Rio T."/>
            <person name="Dalin E."/>
            <person name="Tice H."/>
            <person name="Bruce D."/>
            <person name="Goodwin L."/>
            <person name="Pitluck S."/>
            <person name="Larimer F.W."/>
            <person name="Land M.L."/>
            <person name="Hauser L."/>
            <person name="Sangwan P."/>
            <person name="de Vos W.M."/>
            <person name="Janssen P.H."/>
            <person name="Smidt H."/>
        </authorList>
    </citation>
    <scope>NUCLEOTIDE SEQUENCE [LARGE SCALE GENOMIC DNA]</scope>
    <source>
        <strain evidence="2 3">Ellin428</strain>
    </source>
</reference>
<dbReference type="Proteomes" id="UP000005824">
    <property type="component" value="Unassembled WGS sequence"/>
</dbReference>
<accession>B4CXP0</accession>